<protein>
    <submittedName>
        <fullName evidence="2">Uncharacterized protein</fullName>
    </submittedName>
</protein>
<accession>A0A4T0HR09</accession>
<proteinExistence type="predicted"/>
<dbReference type="Gene3D" id="1.25.40.10">
    <property type="entry name" value="Tetratricopeptide repeat domain"/>
    <property type="match status" value="2"/>
</dbReference>
<reference evidence="2 3" key="1">
    <citation type="submission" date="2019-03" db="EMBL/GenBank/DDBJ databases">
        <title>Sequencing 23 genomes of Wallemia ichthyophaga.</title>
        <authorList>
            <person name="Gostincar C."/>
        </authorList>
    </citation>
    <scope>NUCLEOTIDE SEQUENCE [LARGE SCALE GENOMIC DNA]</scope>
    <source>
        <strain evidence="2 3">EXF-8621</strain>
    </source>
</reference>
<comment type="caution">
    <text evidence="2">The sequence shown here is derived from an EMBL/GenBank/DDBJ whole genome shotgun (WGS) entry which is preliminary data.</text>
</comment>
<dbReference type="SUPFAM" id="SSF48452">
    <property type="entry name" value="TPR-like"/>
    <property type="match status" value="1"/>
</dbReference>
<evidence type="ECO:0000256" key="1">
    <source>
        <dbReference type="SAM" id="MobiDB-lite"/>
    </source>
</evidence>
<dbReference type="EMBL" id="SPOF01000007">
    <property type="protein sequence ID" value="TIB15386.1"/>
    <property type="molecule type" value="Genomic_DNA"/>
</dbReference>
<dbReference type="Proteomes" id="UP000306954">
    <property type="component" value="Unassembled WGS sequence"/>
</dbReference>
<organism evidence="2 3">
    <name type="scientific">Wallemia ichthyophaga</name>
    <dbReference type="NCBI Taxonomy" id="245174"/>
    <lineage>
        <taxon>Eukaryota</taxon>
        <taxon>Fungi</taxon>
        <taxon>Dikarya</taxon>
        <taxon>Basidiomycota</taxon>
        <taxon>Wallemiomycotina</taxon>
        <taxon>Wallemiomycetes</taxon>
        <taxon>Wallemiales</taxon>
        <taxon>Wallemiaceae</taxon>
        <taxon>Wallemia</taxon>
    </lineage>
</organism>
<gene>
    <name evidence="2" type="ORF">E3P90_00948</name>
</gene>
<evidence type="ECO:0000313" key="3">
    <source>
        <dbReference type="Proteomes" id="UP000306954"/>
    </source>
</evidence>
<sequence length="420" mass="46724">MADTAPTSQPSEILAELLQKTLIHISQQEYEQALQHSEQILEKDADNADGLQFRSLCNLELGNPEAAYEDFFRLANCGDLEREVDAKLYLGQMADGGENSLECFRSAFESILGLLERQQSDAGEQTTDLKRKATATLVSLAELYMTDLCFSPDAQQASFDYLNQALSIDSTDCDIHTNLASHSISSQQPAQQSLQHALNAYNCWKELPISDSMFPTTESMRSLAKVFVELGDLTNALDIAKTALAVDDHDPETWYIAGWILFLEGDGNVTPLDGIGSNNTPPRPKEVAWPESKFALESCAKIYLEVEYDDQPLLEHVTELLSTLKSSNIPTKPFGDADEDEEEDEGEEWVSDDQDEEDGDMQVDNLPLRFFLCIVLTISTRTSKSTCTAHSLAQFLHLFYGESLDLFENKLSDSIALIDC</sequence>
<dbReference type="InterPro" id="IPR011990">
    <property type="entry name" value="TPR-like_helical_dom_sf"/>
</dbReference>
<dbReference type="AlphaFoldDB" id="A0A4T0HR09"/>
<name>A0A4T0HR09_WALIC</name>
<feature type="region of interest" description="Disordered" evidence="1">
    <location>
        <begin position="328"/>
        <end position="358"/>
    </location>
</feature>
<feature type="compositionally biased region" description="Acidic residues" evidence="1">
    <location>
        <begin position="336"/>
        <end position="358"/>
    </location>
</feature>
<dbReference type="CDD" id="cd24142">
    <property type="entry name" value="ACL4-like"/>
    <property type="match status" value="1"/>
</dbReference>
<evidence type="ECO:0000313" key="2">
    <source>
        <dbReference type="EMBL" id="TIB15386.1"/>
    </source>
</evidence>